<evidence type="ECO:0000256" key="5">
    <source>
        <dbReference type="PROSITE-ProRule" id="PRU00169"/>
    </source>
</evidence>
<dbReference type="InterPro" id="IPR058245">
    <property type="entry name" value="NreC/VraR/RcsB-like_REC"/>
</dbReference>
<feature type="domain" description="HTH luxR-type" evidence="6">
    <location>
        <begin position="145"/>
        <end position="210"/>
    </location>
</feature>
<feature type="domain" description="Response regulatory" evidence="7">
    <location>
        <begin position="5"/>
        <end position="121"/>
    </location>
</feature>
<evidence type="ECO:0000256" key="4">
    <source>
        <dbReference type="ARBA" id="ARBA00023163"/>
    </source>
</evidence>
<dbReference type="PROSITE" id="PS50110">
    <property type="entry name" value="RESPONSE_REGULATORY"/>
    <property type="match status" value="1"/>
</dbReference>
<evidence type="ECO:0000313" key="8">
    <source>
        <dbReference type="EMBL" id="CZF79521.1"/>
    </source>
</evidence>
<dbReference type="GO" id="GO:0000160">
    <property type="term" value="P:phosphorelay signal transduction system"/>
    <property type="evidence" value="ECO:0007669"/>
    <property type="project" value="InterPro"/>
</dbReference>
<dbReference type="InterPro" id="IPR001789">
    <property type="entry name" value="Sig_transdc_resp-reg_receiver"/>
</dbReference>
<protein>
    <submittedName>
        <fullName evidence="8">Oxygen regulatory protein NreC</fullName>
    </submittedName>
</protein>
<evidence type="ECO:0000313" key="9">
    <source>
        <dbReference type="Proteomes" id="UP000071641"/>
    </source>
</evidence>
<dbReference type="RefSeq" id="WP_062662229.1">
    <property type="nucleotide sequence ID" value="NZ_FIZX01000001.1"/>
</dbReference>
<dbReference type="Pfam" id="PF00196">
    <property type="entry name" value="GerE"/>
    <property type="match status" value="1"/>
</dbReference>
<evidence type="ECO:0000259" key="6">
    <source>
        <dbReference type="PROSITE" id="PS50043"/>
    </source>
</evidence>
<dbReference type="GO" id="GO:0006355">
    <property type="term" value="P:regulation of DNA-templated transcription"/>
    <property type="evidence" value="ECO:0007669"/>
    <property type="project" value="InterPro"/>
</dbReference>
<dbReference type="Gene3D" id="3.40.50.2300">
    <property type="match status" value="1"/>
</dbReference>
<dbReference type="Proteomes" id="UP000071641">
    <property type="component" value="Unassembled WGS sequence"/>
</dbReference>
<dbReference type="PRINTS" id="PR00038">
    <property type="entry name" value="HTHLUXR"/>
</dbReference>
<dbReference type="SUPFAM" id="SSF52172">
    <property type="entry name" value="CheY-like"/>
    <property type="match status" value="1"/>
</dbReference>
<dbReference type="STRING" id="1796497.GCE9029_01502"/>
<evidence type="ECO:0000256" key="2">
    <source>
        <dbReference type="ARBA" id="ARBA00023015"/>
    </source>
</evidence>
<sequence>MDDIRVLLVDDHRAVLEGFVARIENEPGVAVAGTAVNGVEALEKAKILKPDVVLMDISMPVLNGIETTKLFSQNHPETKILILTMHDNREYIQKVMESGASGYILKDVSLEEMINAIKTVNDGASYFCQSSSKALFDMVKESRKSENKKNILSQRETTVLALVAKGLSSKKIAQQLDISVRTVETHRQNIKHKLNVSSTAEMVDYALRNKLT</sequence>
<organism evidence="8 9">
    <name type="scientific">Grimontia celer</name>
    <dbReference type="NCBI Taxonomy" id="1796497"/>
    <lineage>
        <taxon>Bacteria</taxon>
        <taxon>Pseudomonadati</taxon>
        <taxon>Pseudomonadota</taxon>
        <taxon>Gammaproteobacteria</taxon>
        <taxon>Vibrionales</taxon>
        <taxon>Vibrionaceae</taxon>
        <taxon>Grimontia</taxon>
    </lineage>
</organism>
<keyword evidence="9" id="KW-1185">Reference proteome</keyword>
<keyword evidence="3" id="KW-0238">DNA-binding</keyword>
<dbReference type="CDD" id="cd17535">
    <property type="entry name" value="REC_NarL-like"/>
    <property type="match status" value="1"/>
</dbReference>
<dbReference type="InterPro" id="IPR011006">
    <property type="entry name" value="CheY-like_superfamily"/>
</dbReference>
<dbReference type="InterPro" id="IPR039420">
    <property type="entry name" value="WalR-like"/>
</dbReference>
<dbReference type="OrthoDB" id="9796655at2"/>
<dbReference type="PROSITE" id="PS00622">
    <property type="entry name" value="HTH_LUXR_1"/>
    <property type="match status" value="1"/>
</dbReference>
<accession>A0A128EZS2</accession>
<name>A0A128EZS2_9GAMM</name>
<evidence type="ECO:0000256" key="1">
    <source>
        <dbReference type="ARBA" id="ARBA00022553"/>
    </source>
</evidence>
<dbReference type="PANTHER" id="PTHR43214:SF41">
    <property type="entry name" value="NITRATE_NITRITE RESPONSE REGULATOR PROTEIN NARP"/>
    <property type="match status" value="1"/>
</dbReference>
<dbReference type="Pfam" id="PF00072">
    <property type="entry name" value="Response_reg"/>
    <property type="match status" value="1"/>
</dbReference>
<gene>
    <name evidence="8" type="primary">nreC</name>
    <name evidence="8" type="ORF">GCE9029_01502</name>
</gene>
<dbReference type="SMART" id="SM00448">
    <property type="entry name" value="REC"/>
    <property type="match status" value="1"/>
</dbReference>
<dbReference type="InterPro" id="IPR016032">
    <property type="entry name" value="Sig_transdc_resp-reg_C-effctor"/>
</dbReference>
<reference evidence="9" key="1">
    <citation type="submission" date="2016-02" db="EMBL/GenBank/DDBJ databases">
        <authorList>
            <person name="Rodrigo-Torres Lidia"/>
            <person name="Arahal R.David."/>
        </authorList>
    </citation>
    <scope>NUCLEOTIDE SEQUENCE [LARGE SCALE GENOMIC DNA]</scope>
    <source>
        <strain evidence="9">CECT 9029</strain>
    </source>
</reference>
<evidence type="ECO:0000259" key="7">
    <source>
        <dbReference type="PROSITE" id="PS50110"/>
    </source>
</evidence>
<keyword evidence="1 5" id="KW-0597">Phosphoprotein</keyword>
<evidence type="ECO:0000256" key="3">
    <source>
        <dbReference type="ARBA" id="ARBA00023125"/>
    </source>
</evidence>
<feature type="modified residue" description="4-aspartylphosphate" evidence="5">
    <location>
        <position position="56"/>
    </location>
</feature>
<dbReference type="SUPFAM" id="SSF46894">
    <property type="entry name" value="C-terminal effector domain of the bipartite response regulators"/>
    <property type="match status" value="1"/>
</dbReference>
<dbReference type="SMART" id="SM00421">
    <property type="entry name" value="HTH_LUXR"/>
    <property type="match status" value="1"/>
</dbReference>
<keyword evidence="2" id="KW-0805">Transcription regulation</keyword>
<dbReference type="CDD" id="cd06170">
    <property type="entry name" value="LuxR_C_like"/>
    <property type="match status" value="1"/>
</dbReference>
<dbReference type="AlphaFoldDB" id="A0A128EZS2"/>
<dbReference type="InterPro" id="IPR000792">
    <property type="entry name" value="Tscrpt_reg_LuxR_C"/>
</dbReference>
<dbReference type="GO" id="GO:0003677">
    <property type="term" value="F:DNA binding"/>
    <property type="evidence" value="ECO:0007669"/>
    <property type="project" value="UniProtKB-KW"/>
</dbReference>
<dbReference type="PANTHER" id="PTHR43214">
    <property type="entry name" value="TWO-COMPONENT RESPONSE REGULATOR"/>
    <property type="match status" value="1"/>
</dbReference>
<dbReference type="PROSITE" id="PS50043">
    <property type="entry name" value="HTH_LUXR_2"/>
    <property type="match status" value="1"/>
</dbReference>
<proteinExistence type="predicted"/>
<keyword evidence="4" id="KW-0804">Transcription</keyword>
<dbReference type="EMBL" id="FIZX01000001">
    <property type="protein sequence ID" value="CZF79521.1"/>
    <property type="molecule type" value="Genomic_DNA"/>
</dbReference>